<sequence>MNEANSKPPSSADAGKRFNPTIYQTLWRWHFYAGLIIAPFLVLLAVTGGIYLFKPQIEELIYHDYYHVKPQKEKLSPEQQTAVAATRYPDGKVVRYRPGEHASRSSEVGIAAGDSTYTVYVNPYSGKVMGKLDDNQKFMNQLEALHGELMAGVIGDRIVELAACWSIILIITGIYLWWPRKRGKLRGILLPRLSKGKKILWRDLHAVPAFWLSAGMFFLIITGLPWSGLWGNTVQHLATNSGIGYPPSIWIGEKPVSDVTAKEVADVPWAAEHMAVPESRRQKDMKISIDDAVGIAEERNVHPGYNVFFPQDAKGVYSLSVFSPRAQDEATVHIDQYTGGVLADYRFQDYGALGKIIAMGITLHKGSQFGFINQLIGLAICIGIVGVSVSGFILWRKRKPKSGLGAPPAPKNKKSMKYLAGSMLFFGLFFPLVGLSLIVVWLLEHFVIRRVSALKSFFSA</sequence>
<organism evidence="3 4">
    <name type="scientific">Bacillus swezeyi</name>
    <dbReference type="NCBI Taxonomy" id="1925020"/>
    <lineage>
        <taxon>Bacteria</taxon>
        <taxon>Bacillati</taxon>
        <taxon>Bacillota</taxon>
        <taxon>Bacilli</taxon>
        <taxon>Bacillales</taxon>
        <taxon>Bacillaceae</taxon>
        <taxon>Bacillus</taxon>
    </lineage>
</organism>
<accession>A0A1R1Q7E5</accession>
<reference evidence="3 4" key="1">
    <citation type="submission" date="2017-01" db="EMBL/GenBank/DDBJ databases">
        <title>Bacillus phylogenomics.</title>
        <authorList>
            <person name="Dunlap C."/>
        </authorList>
    </citation>
    <scope>NUCLEOTIDE SEQUENCE [LARGE SCALE GENOMIC DNA]</scope>
    <source>
        <strain evidence="3 4">NRRL B-41282</strain>
    </source>
</reference>
<evidence type="ECO:0000256" key="1">
    <source>
        <dbReference type="SAM" id="Phobius"/>
    </source>
</evidence>
<accession>A0A1R1RI80</accession>
<evidence type="ECO:0000313" key="4">
    <source>
        <dbReference type="Proteomes" id="UP000187367"/>
    </source>
</evidence>
<dbReference type="PANTHER" id="PTHR34219:SF1">
    <property type="entry name" value="PEPSY DOMAIN-CONTAINING PROTEIN"/>
    <property type="match status" value="1"/>
</dbReference>
<feature type="transmembrane region" description="Helical" evidence="1">
    <location>
        <begin position="416"/>
        <end position="443"/>
    </location>
</feature>
<dbReference type="InterPro" id="IPR005625">
    <property type="entry name" value="PepSY-ass_TM"/>
</dbReference>
<dbReference type="InterPro" id="IPR025711">
    <property type="entry name" value="PepSY"/>
</dbReference>
<feature type="transmembrane region" description="Helical" evidence="1">
    <location>
        <begin position="158"/>
        <end position="178"/>
    </location>
</feature>
<feature type="domain" description="PepSY" evidence="2">
    <location>
        <begin position="74"/>
        <end position="131"/>
    </location>
</feature>
<feature type="domain" description="PepSY" evidence="2">
    <location>
        <begin position="286"/>
        <end position="344"/>
    </location>
</feature>
<dbReference type="PANTHER" id="PTHR34219">
    <property type="entry name" value="IRON-REGULATED INNER MEMBRANE PROTEIN-RELATED"/>
    <property type="match status" value="1"/>
</dbReference>
<gene>
    <name evidence="3" type="ORF">BW143_21620</name>
</gene>
<dbReference type="AlphaFoldDB" id="A0A1R1Q7E5"/>
<dbReference type="OrthoDB" id="111691at2"/>
<keyword evidence="1" id="KW-0812">Transmembrane</keyword>
<evidence type="ECO:0000259" key="2">
    <source>
        <dbReference type="Pfam" id="PF03413"/>
    </source>
</evidence>
<evidence type="ECO:0000313" key="3">
    <source>
        <dbReference type="EMBL" id="OMH98409.1"/>
    </source>
</evidence>
<proteinExistence type="predicted"/>
<comment type="caution">
    <text evidence="3">The sequence shown here is derived from an EMBL/GenBank/DDBJ whole genome shotgun (WGS) entry which is preliminary data.</text>
</comment>
<keyword evidence="4" id="KW-1185">Reference proteome</keyword>
<keyword evidence="1" id="KW-1133">Transmembrane helix</keyword>
<feature type="transmembrane region" description="Helical" evidence="1">
    <location>
        <begin position="199"/>
        <end position="221"/>
    </location>
</feature>
<dbReference type="Proteomes" id="UP000187367">
    <property type="component" value="Unassembled WGS sequence"/>
</dbReference>
<name>A0A1R1Q7E5_9BACI</name>
<protein>
    <recommendedName>
        <fullName evidence="2">PepSY domain-containing protein</fullName>
    </recommendedName>
</protein>
<dbReference type="Pfam" id="PF03413">
    <property type="entry name" value="PepSY"/>
    <property type="match status" value="2"/>
</dbReference>
<keyword evidence="1" id="KW-0472">Membrane</keyword>
<feature type="transmembrane region" description="Helical" evidence="1">
    <location>
        <begin position="31"/>
        <end position="53"/>
    </location>
</feature>
<dbReference type="Pfam" id="PF03929">
    <property type="entry name" value="PepSY_TM"/>
    <property type="match status" value="1"/>
</dbReference>
<dbReference type="EMBL" id="MTJL01000054">
    <property type="protein sequence ID" value="OMH98409.1"/>
    <property type="molecule type" value="Genomic_DNA"/>
</dbReference>
<dbReference type="RefSeq" id="WP_076763687.1">
    <property type="nucleotide sequence ID" value="NZ_JARMMH010000008.1"/>
</dbReference>
<feature type="transmembrane region" description="Helical" evidence="1">
    <location>
        <begin position="375"/>
        <end position="395"/>
    </location>
</feature>